<dbReference type="Pfam" id="PF00106">
    <property type="entry name" value="adh_short"/>
    <property type="match status" value="1"/>
</dbReference>
<protein>
    <submittedName>
        <fullName evidence="2">SDR family NAD(P)-dependent oxidoreductase</fullName>
    </submittedName>
</protein>
<accession>A0A838XSF6</accession>
<feature type="region of interest" description="Disordered" evidence="1">
    <location>
        <begin position="36"/>
        <end position="62"/>
    </location>
</feature>
<dbReference type="SUPFAM" id="SSF51735">
    <property type="entry name" value="NAD(P)-binding Rossmann-fold domains"/>
    <property type="match status" value="1"/>
</dbReference>
<name>A0A838XSF6_9ACTN</name>
<feature type="non-terminal residue" evidence="2">
    <location>
        <position position="1"/>
    </location>
</feature>
<dbReference type="RefSeq" id="WP_181756820.1">
    <property type="nucleotide sequence ID" value="NZ_JACEOG010000002.1"/>
</dbReference>
<keyword evidence="3" id="KW-1185">Reference proteome</keyword>
<organism evidence="2 3">
    <name type="scientific">Aeromicrobium phoceense</name>
    <dbReference type="NCBI Taxonomy" id="2754045"/>
    <lineage>
        <taxon>Bacteria</taxon>
        <taxon>Bacillati</taxon>
        <taxon>Actinomycetota</taxon>
        <taxon>Actinomycetes</taxon>
        <taxon>Propionibacteriales</taxon>
        <taxon>Nocardioidaceae</taxon>
        <taxon>Aeromicrobium</taxon>
    </lineage>
</organism>
<proteinExistence type="predicted"/>
<dbReference type="Gene3D" id="3.40.50.720">
    <property type="entry name" value="NAD(P)-binding Rossmann-like Domain"/>
    <property type="match status" value="1"/>
</dbReference>
<dbReference type="Proteomes" id="UP000550354">
    <property type="component" value="Unassembled WGS sequence"/>
</dbReference>
<dbReference type="InterPro" id="IPR036291">
    <property type="entry name" value="NAD(P)-bd_dom_sf"/>
</dbReference>
<sequence length="62" mass="6011">GSAVAVAGDVSRTDQIEKLVAAAEESFGPVDIYFANAGVGGGGGPPPPPEGRGPPHPASTAR</sequence>
<evidence type="ECO:0000256" key="1">
    <source>
        <dbReference type="SAM" id="MobiDB-lite"/>
    </source>
</evidence>
<evidence type="ECO:0000313" key="3">
    <source>
        <dbReference type="Proteomes" id="UP000550354"/>
    </source>
</evidence>
<comment type="caution">
    <text evidence="2">The sequence shown here is derived from an EMBL/GenBank/DDBJ whole genome shotgun (WGS) entry which is preliminary data.</text>
</comment>
<gene>
    <name evidence="2" type="ORF">H1W00_16160</name>
</gene>
<evidence type="ECO:0000313" key="2">
    <source>
        <dbReference type="EMBL" id="MBA4610014.1"/>
    </source>
</evidence>
<dbReference type="InterPro" id="IPR002347">
    <property type="entry name" value="SDR_fam"/>
</dbReference>
<dbReference type="AlphaFoldDB" id="A0A838XSF6"/>
<reference evidence="2 3" key="1">
    <citation type="submission" date="2020-07" db="EMBL/GenBank/DDBJ databases">
        <title>Draft genome and description of Aeromicrobium phoceense strain Marseille-Q0843 isolated from healthy skin swab.</title>
        <authorList>
            <person name="Boxberger M."/>
            <person name="La Scola B."/>
        </authorList>
    </citation>
    <scope>NUCLEOTIDE SEQUENCE [LARGE SCALE GENOMIC DNA]</scope>
    <source>
        <strain evidence="2 3">Marseille-Q0843</strain>
    </source>
</reference>
<feature type="compositionally biased region" description="Pro residues" evidence="1">
    <location>
        <begin position="44"/>
        <end position="62"/>
    </location>
</feature>
<dbReference type="EMBL" id="JACEOG010000002">
    <property type="protein sequence ID" value="MBA4610014.1"/>
    <property type="molecule type" value="Genomic_DNA"/>
</dbReference>